<comment type="caution">
    <text evidence="2">The sequence shown here is derived from an EMBL/GenBank/DDBJ whole genome shotgun (WGS) entry which is preliminary data.</text>
</comment>
<gene>
    <name evidence="2" type="ORF">BXY66_3497</name>
</gene>
<reference evidence="2 3" key="1">
    <citation type="submission" date="2019-03" db="EMBL/GenBank/DDBJ databases">
        <title>Genomic Encyclopedia of Archaeal and Bacterial Type Strains, Phase II (KMG-II): from individual species to whole genera.</title>
        <authorList>
            <person name="Goeker M."/>
        </authorList>
    </citation>
    <scope>NUCLEOTIDE SEQUENCE [LARGE SCALE GENOMIC DNA]</scope>
    <source>
        <strain evidence="2 3">DSM 26433</strain>
    </source>
</reference>
<evidence type="ECO:0000313" key="3">
    <source>
        <dbReference type="Proteomes" id="UP000295673"/>
    </source>
</evidence>
<dbReference type="Pfam" id="PF01636">
    <property type="entry name" value="APH"/>
    <property type="match status" value="1"/>
</dbReference>
<keyword evidence="3" id="KW-1185">Reference proteome</keyword>
<feature type="domain" description="Aminoglycoside phosphotransferase" evidence="1">
    <location>
        <begin position="24"/>
        <end position="247"/>
    </location>
</feature>
<proteinExistence type="predicted"/>
<sequence length="340" mass="38292">MPDRSDLLAQFVEQTDWRDASRTIVAGDASNRRYDRLKKPNGATSILMDAPPEKGEDVRPFIEIAQYLRDVGVSAPDILEADVSRGFLIIEDLGDALFAKLMATEPNRELELYQAATDVLLHLHSNTPPDTLEPFDASTMASMIDLAFSWYTHGADSSWADALEELNDVFPRILQEHVAPPSVFMHRDYHVENLLWLPDRAGTARVGVIDFQDAKIAHPAYDLVSLLQDARRDVPKDVEAVLLSRYISRSGQDPEDFLAAYHVLGAQRNLRILGVFARLCMHFGKPHYLQFIPRVYSLLMRDLDHPALVPVAGLLRRTLPDPTPQTLKKLKEKCATFPMP</sequence>
<dbReference type="InterPro" id="IPR011009">
    <property type="entry name" value="Kinase-like_dom_sf"/>
</dbReference>
<protein>
    <recommendedName>
        <fullName evidence="1">Aminoglycoside phosphotransferase domain-containing protein</fullName>
    </recommendedName>
</protein>
<dbReference type="AlphaFoldDB" id="A0A4R1N304"/>
<dbReference type="Proteomes" id="UP000295673">
    <property type="component" value="Unassembled WGS sequence"/>
</dbReference>
<dbReference type="OrthoDB" id="9809275at2"/>
<name>A0A4R1N304_9RHOB</name>
<evidence type="ECO:0000313" key="2">
    <source>
        <dbReference type="EMBL" id="TCK99793.1"/>
    </source>
</evidence>
<evidence type="ECO:0000259" key="1">
    <source>
        <dbReference type="Pfam" id="PF01636"/>
    </source>
</evidence>
<dbReference type="SUPFAM" id="SSF56112">
    <property type="entry name" value="Protein kinase-like (PK-like)"/>
    <property type="match status" value="1"/>
</dbReference>
<accession>A0A4R1N304</accession>
<dbReference type="Gene3D" id="3.30.200.20">
    <property type="entry name" value="Phosphorylase Kinase, domain 1"/>
    <property type="match status" value="1"/>
</dbReference>
<dbReference type="EMBL" id="SMGR01000004">
    <property type="protein sequence ID" value="TCK99793.1"/>
    <property type="molecule type" value="Genomic_DNA"/>
</dbReference>
<dbReference type="InterPro" id="IPR002575">
    <property type="entry name" value="Aminoglycoside_PTrfase"/>
</dbReference>
<organism evidence="2 3">
    <name type="scientific">Shimia isoporae</name>
    <dbReference type="NCBI Taxonomy" id="647720"/>
    <lineage>
        <taxon>Bacteria</taxon>
        <taxon>Pseudomonadati</taxon>
        <taxon>Pseudomonadota</taxon>
        <taxon>Alphaproteobacteria</taxon>
        <taxon>Rhodobacterales</taxon>
        <taxon>Roseobacteraceae</taxon>
    </lineage>
</organism>
<dbReference type="RefSeq" id="WP_132861626.1">
    <property type="nucleotide sequence ID" value="NZ_SMGR01000004.1"/>
</dbReference>
<dbReference type="Gene3D" id="3.90.1200.10">
    <property type="match status" value="1"/>
</dbReference>